<feature type="transmembrane region" description="Helical" evidence="6">
    <location>
        <begin position="117"/>
        <end position="138"/>
    </location>
</feature>
<evidence type="ECO:0000256" key="2">
    <source>
        <dbReference type="ARBA" id="ARBA00008974"/>
    </source>
</evidence>
<protein>
    <recommendedName>
        <fullName evidence="9">Thiamine transporter</fullName>
    </recommendedName>
</protein>
<feature type="transmembrane region" description="Helical" evidence="6">
    <location>
        <begin position="70"/>
        <end position="91"/>
    </location>
</feature>
<evidence type="ECO:0000256" key="6">
    <source>
        <dbReference type="SAM" id="Phobius"/>
    </source>
</evidence>
<organism evidence="7 8">
    <name type="scientific">Pachysolen tannophilus NRRL Y-2460</name>
    <dbReference type="NCBI Taxonomy" id="669874"/>
    <lineage>
        <taxon>Eukaryota</taxon>
        <taxon>Fungi</taxon>
        <taxon>Dikarya</taxon>
        <taxon>Ascomycota</taxon>
        <taxon>Saccharomycotina</taxon>
        <taxon>Pichiomycetes</taxon>
        <taxon>Pachysolenaceae</taxon>
        <taxon>Pachysolen</taxon>
    </lineage>
</organism>
<comment type="similarity">
    <text evidence="2">Belongs to the purine-cytosine permease (2.A.39) family.</text>
</comment>
<accession>A0A1E4TVR9</accession>
<evidence type="ECO:0000256" key="5">
    <source>
        <dbReference type="ARBA" id="ARBA00023136"/>
    </source>
</evidence>
<dbReference type="InterPro" id="IPR045225">
    <property type="entry name" value="Uracil/uridine/allantoin_perm"/>
</dbReference>
<comment type="subcellular location">
    <subcellularLocation>
        <location evidence="1">Membrane</location>
        <topology evidence="1">Multi-pass membrane protein</topology>
    </subcellularLocation>
</comment>
<sequence length="367" mass="40814">MLGIIIAATKANGGTGPLMTSKTTISGSTYSWNWVYGIVSQYGSIAAGVTNMADYTRFSEKKYSPYPGTIISWFTLGVVIPLMGLITASAIEGRYGVTYWKPNDIMNLWLEDNYTPAVRAGVFFASMAFVSSQLVYNVMGNAIPGGMDMSGLCPQFINIRRGAYITALLSWVIQPWDFYNTSSTFVTVMSSFSVFMTPLIACWICDYFIIRKRKLKLSDLYSLEEGGEFWYWKGLNLRGLLAWACSSAPGIAGLVNQANTDLPISEGAKHFYDGNLFFGFVIAFFVYYVSNLIFPMKKLDELDQVDYFKIYTPEQIQQKGLISYEEYKAGVLPQEDDSVESGSASGSKEITQIEYELTGDKTATVEV</sequence>
<evidence type="ECO:0000256" key="1">
    <source>
        <dbReference type="ARBA" id="ARBA00004141"/>
    </source>
</evidence>
<feature type="transmembrane region" description="Helical" evidence="6">
    <location>
        <begin position="276"/>
        <end position="294"/>
    </location>
</feature>
<name>A0A1E4TVR9_PACTA</name>
<dbReference type="GO" id="GO:0005886">
    <property type="term" value="C:plasma membrane"/>
    <property type="evidence" value="ECO:0007669"/>
    <property type="project" value="TreeGrafter"/>
</dbReference>
<gene>
    <name evidence="7" type="ORF">PACTADRAFT_49281</name>
</gene>
<dbReference type="AlphaFoldDB" id="A0A1E4TVR9"/>
<keyword evidence="4 6" id="KW-1133">Transmembrane helix</keyword>
<dbReference type="PANTHER" id="PTHR30618:SF15">
    <property type="entry name" value="NICOTINAMIDE RIBOSIDE TRANSPORTER 1-RELATED"/>
    <property type="match status" value="1"/>
</dbReference>
<evidence type="ECO:0008006" key="9">
    <source>
        <dbReference type="Google" id="ProtNLM"/>
    </source>
</evidence>
<dbReference type="Proteomes" id="UP000094236">
    <property type="component" value="Unassembled WGS sequence"/>
</dbReference>
<keyword evidence="8" id="KW-1185">Reference proteome</keyword>
<evidence type="ECO:0000313" key="8">
    <source>
        <dbReference type="Proteomes" id="UP000094236"/>
    </source>
</evidence>
<proteinExistence type="inferred from homology"/>
<dbReference type="PANTHER" id="PTHR30618">
    <property type="entry name" value="NCS1 FAMILY PURINE/PYRIMIDINE TRANSPORTER"/>
    <property type="match status" value="1"/>
</dbReference>
<evidence type="ECO:0000256" key="4">
    <source>
        <dbReference type="ARBA" id="ARBA00022989"/>
    </source>
</evidence>
<evidence type="ECO:0000313" key="7">
    <source>
        <dbReference type="EMBL" id="ODV95836.1"/>
    </source>
</evidence>
<keyword evidence="5 6" id="KW-0472">Membrane</keyword>
<dbReference type="EMBL" id="KV454013">
    <property type="protein sequence ID" value="ODV95836.1"/>
    <property type="molecule type" value="Genomic_DNA"/>
</dbReference>
<reference evidence="8" key="1">
    <citation type="submission" date="2016-05" db="EMBL/GenBank/DDBJ databases">
        <title>Comparative genomics of biotechnologically important yeasts.</title>
        <authorList>
            <consortium name="DOE Joint Genome Institute"/>
            <person name="Riley R."/>
            <person name="Haridas S."/>
            <person name="Wolfe K.H."/>
            <person name="Lopes M.R."/>
            <person name="Hittinger C.T."/>
            <person name="Goker M."/>
            <person name="Salamov A."/>
            <person name="Wisecaver J."/>
            <person name="Long T.M."/>
            <person name="Aerts A.L."/>
            <person name="Barry K."/>
            <person name="Choi C."/>
            <person name="Clum A."/>
            <person name="Coughlan A.Y."/>
            <person name="Deshpande S."/>
            <person name="Douglass A.P."/>
            <person name="Hanson S.J."/>
            <person name="Klenk H.-P."/>
            <person name="Labutti K."/>
            <person name="Lapidus A."/>
            <person name="Lindquist E."/>
            <person name="Lipzen A."/>
            <person name="Meier-Kolthoff J.P."/>
            <person name="Ohm R.A."/>
            <person name="Otillar R.P."/>
            <person name="Pangilinan J."/>
            <person name="Peng Y."/>
            <person name="Rokas A."/>
            <person name="Rosa C.A."/>
            <person name="Scheuner C."/>
            <person name="Sibirny A.A."/>
            <person name="Slot J.C."/>
            <person name="Stielow J.B."/>
            <person name="Sun H."/>
            <person name="Kurtzman C.P."/>
            <person name="Blackwell M."/>
            <person name="Grigoriev I.V."/>
            <person name="Jeffries T.W."/>
        </authorList>
    </citation>
    <scope>NUCLEOTIDE SEQUENCE [LARGE SCALE GENOMIC DNA]</scope>
    <source>
        <strain evidence="8">NRRL Y-2460</strain>
    </source>
</reference>
<keyword evidence="3 6" id="KW-0812">Transmembrane</keyword>
<dbReference type="InterPro" id="IPR001248">
    <property type="entry name" value="Pur-cyt_permease"/>
</dbReference>
<dbReference type="OrthoDB" id="2018619at2759"/>
<evidence type="ECO:0000256" key="3">
    <source>
        <dbReference type="ARBA" id="ARBA00022692"/>
    </source>
</evidence>
<dbReference type="Gene3D" id="1.10.4160.10">
    <property type="entry name" value="Hydantoin permease"/>
    <property type="match status" value="1"/>
</dbReference>
<feature type="transmembrane region" description="Helical" evidence="6">
    <location>
        <begin position="188"/>
        <end position="210"/>
    </location>
</feature>
<dbReference type="GO" id="GO:0015205">
    <property type="term" value="F:nucleobase transmembrane transporter activity"/>
    <property type="evidence" value="ECO:0007669"/>
    <property type="project" value="TreeGrafter"/>
</dbReference>
<dbReference type="Pfam" id="PF02133">
    <property type="entry name" value="Transp_cyt_pur"/>
    <property type="match status" value="1"/>
</dbReference>